<protein>
    <recommendedName>
        <fullName evidence="8">tRNA-specific adenosine deaminase</fullName>
        <ecNumber evidence="8">3.5.4.33</ecNumber>
    </recommendedName>
</protein>
<feature type="binding site" evidence="8">
    <location>
        <position position="79"/>
    </location>
    <ligand>
        <name>Zn(2+)</name>
        <dbReference type="ChEBI" id="CHEBI:29105"/>
        <note>catalytic</note>
    </ligand>
</feature>
<dbReference type="Gene3D" id="3.40.50.1820">
    <property type="entry name" value="alpha/beta hydrolase"/>
    <property type="match status" value="1"/>
</dbReference>
<comment type="cofactor">
    <cofactor evidence="8">
        <name>Zn(2+)</name>
        <dbReference type="ChEBI" id="CHEBI:29105"/>
    </cofactor>
    <text evidence="8">Binds 1 zinc ion per subunit.</text>
</comment>
<dbReference type="InterPro" id="IPR028883">
    <property type="entry name" value="tRNA_aden_deaminase"/>
</dbReference>
<feature type="binding site" evidence="8">
    <location>
        <position position="82"/>
    </location>
    <ligand>
        <name>Zn(2+)</name>
        <dbReference type="ChEBI" id="CHEBI:29105"/>
        <note>catalytic</note>
    </ligand>
</feature>
<comment type="function">
    <text evidence="8">Catalyzes the deamination of adenosine to inosine at the wobble position 34 of tRNA(Arg2).</text>
</comment>
<evidence type="ECO:0000256" key="2">
    <source>
        <dbReference type="ARBA" id="ARBA00011738"/>
    </source>
</evidence>
<evidence type="ECO:0000256" key="4">
    <source>
        <dbReference type="ARBA" id="ARBA00022723"/>
    </source>
</evidence>
<dbReference type="Proteomes" id="UP000190750">
    <property type="component" value="Unassembled WGS sequence"/>
</dbReference>
<proteinExistence type="inferred from homology"/>
<evidence type="ECO:0000256" key="8">
    <source>
        <dbReference type="HAMAP-Rule" id="MF_00972"/>
    </source>
</evidence>
<evidence type="ECO:0000313" key="10">
    <source>
        <dbReference type="EMBL" id="OOV09160.1"/>
    </source>
</evidence>
<keyword evidence="5 8" id="KW-0378">Hydrolase</keyword>
<keyword evidence="3 8" id="KW-0819">tRNA processing</keyword>
<dbReference type="InterPro" id="IPR029058">
    <property type="entry name" value="AB_hydrolase_fold"/>
</dbReference>
<keyword evidence="4 8" id="KW-0479">Metal-binding</keyword>
<comment type="caution">
    <text evidence="10">The sequence shown here is derived from an EMBL/GenBank/DDBJ whole genome shotgun (WGS) entry which is preliminary data.</text>
</comment>
<comment type="catalytic activity">
    <reaction evidence="7 8">
        <text>adenosine(34) in tRNA + H2O + H(+) = inosine(34) in tRNA + NH4(+)</text>
        <dbReference type="Rhea" id="RHEA:43168"/>
        <dbReference type="Rhea" id="RHEA-COMP:10373"/>
        <dbReference type="Rhea" id="RHEA-COMP:10374"/>
        <dbReference type="ChEBI" id="CHEBI:15377"/>
        <dbReference type="ChEBI" id="CHEBI:15378"/>
        <dbReference type="ChEBI" id="CHEBI:28938"/>
        <dbReference type="ChEBI" id="CHEBI:74411"/>
        <dbReference type="ChEBI" id="CHEBI:82852"/>
        <dbReference type="EC" id="3.5.4.33"/>
    </reaction>
</comment>
<dbReference type="Pfam" id="PF14437">
    <property type="entry name" value="MafB19-deam"/>
    <property type="match status" value="1"/>
</dbReference>
<accession>A0A1T1AYI6</accession>
<dbReference type="GO" id="GO:0008270">
    <property type="term" value="F:zinc ion binding"/>
    <property type="evidence" value="ECO:0007669"/>
    <property type="project" value="UniProtKB-UniRule"/>
</dbReference>
<comment type="subunit">
    <text evidence="2 8">Homodimer.</text>
</comment>
<dbReference type="AlphaFoldDB" id="A0A1T1AYI6"/>
<dbReference type="InterPro" id="IPR016193">
    <property type="entry name" value="Cytidine_deaminase-like"/>
</dbReference>
<evidence type="ECO:0000256" key="6">
    <source>
        <dbReference type="ARBA" id="ARBA00022833"/>
    </source>
</evidence>
<dbReference type="EC" id="3.5.4.33" evidence="8"/>
<gene>
    <name evidence="8" type="primary">tadA</name>
    <name evidence="10" type="ORF">RF819_14560</name>
</gene>
<name>A0A1T1AYI6_RHOFE</name>
<dbReference type="GO" id="GO:0052717">
    <property type="term" value="F:tRNA-specific adenosine-34 deaminase activity"/>
    <property type="evidence" value="ECO:0007669"/>
    <property type="project" value="UniProtKB-UniRule"/>
</dbReference>
<evidence type="ECO:0000256" key="1">
    <source>
        <dbReference type="ARBA" id="ARBA00010669"/>
    </source>
</evidence>
<dbReference type="InterPro" id="IPR016192">
    <property type="entry name" value="APOBEC/CMP_deaminase_Zn-bd"/>
</dbReference>
<dbReference type="InterPro" id="IPR000073">
    <property type="entry name" value="AB_hydrolase_1"/>
</dbReference>
<evidence type="ECO:0000259" key="9">
    <source>
        <dbReference type="PROSITE" id="PS51747"/>
    </source>
</evidence>
<dbReference type="HAMAP" id="MF_00972">
    <property type="entry name" value="tRNA_aden_deaminase"/>
    <property type="match status" value="1"/>
</dbReference>
<dbReference type="SUPFAM" id="SSF53927">
    <property type="entry name" value="Cytidine deaminase-like"/>
    <property type="match status" value="1"/>
</dbReference>
<evidence type="ECO:0000313" key="11">
    <source>
        <dbReference type="Proteomes" id="UP000190750"/>
    </source>
</evidence>
<dbReference type="Gene3D" id="3.40.140.10">
    <property type="entry name" value="Cytidine Deaminase, domain 2"/>
    <property type="match status" value="1"/>
</dbReference>
<feature type="domain" description="CMP/dCMP-type deaminase" evidence="9">
    <location>
        <begin position="1"/>
        <end position="110"/>
    </location>
</feature>
<dbReference type="InterPro" id="IPR002125">
    <property type="entry name" value="CMP_dCMP_dom"/>
</dbReference>
<dbReference type="NCBIfam" id="NF008113">
    <property type="entry name" value="PRK10860.1"/>
    <property type="match status" value="1"/>
</dbReference>
<dbReference type="STRING" id="28066.RF819_14560"/>
<evidence type="ECO:0000256" key="3">
    <source>
        <dbReference type="ARBA" id="ARBA00022694"/>
    </source>
</evidence>
<dbReference type="EMBL" id="MTJN01000002">
    <property type="protein sequence ID" value="OOV09160.1"/>
    <property type="molecule type" value="Genomic_DNA"/>
</dbReference>
<comment type="similarity">
    <text evidence="1">Belongs to the cytidine and deoxycytidylate deaminase family. ADAT2 subfamily.</text>
</comment>
<keyword evidence="11" id="KW-1185">Reference proteome</keyword>
<dbReference type="CDD" id="cd01285">
    <property type="entry name" value="nucleoside_deaminase"/>
    <property type="match status" value="1"/>
</dbReference>
<evidence type="ECO:0000256" key="7">
    <source>
        <dbReference type="ARBA" id="ARBA00048045"/>
    </source>
</evidence>
<dbReference type="Pfam" id="PF00561">
    <property type="entry name" value="Abhydrolase_1"/>
    <property type="match status" value="1"/>
</dbReference>
<keyword evidence="6 8" id="KW-0862">Zinc</keyword>
<dbReference type="PANTHER" id="PTHR11079:SF202">
    <property type="entry name" value="TRNA-SPECIFIC ADENOSINE DEAMINASE"/>
    <property type="match status" value="1"/>
</dbReference>
<reference evidence="10 11" key="1">
    <citation type="submission" date="2017-01" db="EMBL/GenBank/DDBJ databases">
        <title>Genome sequencing of Rhodoferax fermentans JCM 7819.</title>
        <authorList>
            <person name="Kim Y.J."/>
            <person name="Farh M.E.-A."/>
            <person name="Yang D.-C."/>
        </authorList>
    </citation>
    <scope>NUCLEOTIDE SEQUENCE [LARGE SCALE GENOMIC DNA]</scope>
    <source>
        <strain evidence="10 11">JCM 7819</strain>
    </source>
</reference>
<dbReference type="InterPro" id="IPR058535">
    <property type="entry name" value="MafB19-deam"/>
</dbReference>
<organism evidence="10 11">
    <name type="scientific">Rhodoferax fermentans</name>
    <dbReference type="NCBI Taxonomy" id="28066"/>
    <lineage>
        <taxon>Bacteria</taxon>
        <taxon>Pseudomonadati</taxon>
        <taxon>Pseudomonadota</taxon>
        <taxon>Betaproteobacteria</taxon>
        <taxon>Burkholderiales</taxon>
        <taxon>Comamonadaceae</taxon>
        <taxon>Rhodoferax</taxon>
    </lineage>
</organism>
<dbReference type="PROSITE" id="PS00903">
    <property type="entry name" value="CYT_DCMP_DEAMINASES_1"/>
    <property type="match status" value="1"/>
</dbReference>
<dbReference type="PROSITE" id="PS51747">
    <property type="entry name" value="CYT_DCMP_DEAMINASES_2"/>
    <property type="match status" value="1"/>
</dbReference>
<dbReference type="PANTHER" id="PTHR11079">
    <property type="entry name" value="CYTOSINE DEAMINASE FAMILY MEMBER"/>
    <property type="match status" value="1"/>
</dbReference>
<dbReference type="SUPFAM" id="SSF53474">
    <property type="entry name" value="alpha/beta-Hydrolases"/>
    <property type="match status" value="1"/>
</dbReference>
<dbReference type="GO" id="GO:0002100">
    <property type="term" value="P:tRNA wobble adenosine to inosine editing"/>
    <property type="evidence" value="ECO:0007669"/>
    <property type="project" value="UniProtKB-UniRule"/>
</dbReference>
<sequence>MAWMEAALAQAQAAGAAGEVPVGAVVVRDGHIIGVGRNAPIASHDPTAHAEIAALRAAAQHLGNYRLDDCELFVTLEPCTMCAGAMLHARLKRVVFGAPDPKTGAAGSVSNVFAQPQLNHHTQVQGGVLQEACARLLQDFFKHQRSRQQLQAAQAGRALREDALRTPERCFASLAACPAPSFYLSDLPSLAGLRLHFLDTGAAQASGNQLCLHGVQEWSYAWCSHIQQASAAAQRVICPDLIGFGKSDKPKKKAFHTLGWHAQVLLELIQRLGLTTVQLVVAESALPLAHKLQMMAPQSVAGIVVAQTDALGNEALYAPYPDKGHLAGPQAFSSLKILPSPCGSSPSHSV</sequence>
<feature type="binding site" evidence="8">
    <location>
        <position position="49"/>
    </location>
    <ligand>
        <name>Zn(2+)</name>
        <dbReference type="ChEBI" id="CHEBI:29105"/>
        <note>catalytic</note>
    </ligand>
</feature>
<dbReference type="FunFam" id="3.40.140.10:FF:000005">
    <property type="entry name" value="tRNA-specific adenosine deaminase"/>
    <property type="match status" value="1"/>
</dbReference>
<evidence type="ECO:0000256" key="5">
    <source>
        <dbReference type="ARBA" id="ARBA00022801"/>
    </source>
</evidence>
<feature type="active site" description="Proton donor" evidence="8">
    <location>
        <position position="51"/>
    </location>
</feature>